<dbReference type="SFLD" id="SFLDS00003">
    <property type="entry name" value="Haloacid_Dehalogenase"/>
    <property type="match status" value="1"/>
</dbReference>
<dbReference type="PANTHER" id="PTHR21485:SF3">
    <property type="entry name" value="N-ACYLNEURAMINATE CYTIDYLYLTRANSFERASE"/>
    <property type="match status" value="1"/>
</dbReference>
<comment type="pathway">
    <text evidence="3">Amino-sugar metabolism; N-acetylneuraminate metabolism.</text>
</comment>
<dbReference type="InterPro" id="IPR029044">
    <property type="entry name" value="Nucleotide-diphossugar_trans"/>
</dbReference>
<evidence type="ECO:0000256" key="4">
    <source>
        <dbReference type="ARBA" id="ARBA00005893"/>
    </source>
</evidence>
<dbReference type="Pfam" id="PF02348">
    <property type="entry name" value="CTP_transf_3"/>
    <property type="match status" value="1"/>
</dbReference>
<dbReference type="EC" id="2.7.7.43" evidence="7"/>
<comment type="similarity">
    <text evidence="5">Belongs to the CMP-NeuNAc synthase family.</text>
</comment>
<comment type="subunit">
    <text evidence="6">Homotetramer.</text>
</comment>
<comment type="caution">
    <text evidence="11">The sequence shown here is derived from an EMBL/GenBank/DDBJ whole genome shotgun (WGS) entry which is preliminary data.</text>
</comment>
<dbReference type="Pfam" id="PF08282">
    <property type="entry name" value="Hydrolase_3"/>
    <property type="match status" value="1"/>
</dbReference>
<dbReference type="GO" id="GO:0008781">
    <property type="term" value="F:N-acylneuraminate cytidylyltransferase activity"/>
    <property type="evidence" value="ECO:0007669"/>
    <property type="project" value="UniProtKB-EC"/>
</dbReference>
<dbReference type="AlphaFoldDB" id="A0A6I2UES6"/>
<name>A0A6I2UES6_9FIRM</name>
<comment type="catalytic activity">
    <reaction evidence="1">
        <text>an N-acylneuraminate + CTP = a CMP-N-acyl-beta-neuraminate + diphosphate</text>
        <dbReference type="Rhea" id="RHEA:11344"/>
        <dbReference type="ChEBI" id="CHEBI:33019"/>
        <dbReference type="ChEBI" id="CHEBI:37563"/>
        <dbReference type="ChEBI" id="CHEBI:60073"/>
        <dbReference type="ChEBI" id="CHEBI:68671"/>
        <dbReference type="EC" id="2.7.7.43"/>
    </reaction>
</comment>
<evidence type="ECO:0000256" key="3">
    <source>
        <dbReference type="ARBA" id="ARBA00005141"/>
    </source>
</evidence>
<dbReference type="Proteomes" id="UP000433181">
    <property type="component" value="Unassembled WGS sequence"/>
</dbReference>
<accession>A0A6I2UES6</accession>
<proteinExistence type="inferred from homology"/>
<dbReference type="InterPro" id="IPR050793">
    <property type="entry name" value="CMP-NeuNAc_synthase"/>
</dbReference>
<protein>
    <recommendedName>
        <fullName evidence="7">N-acylneuraminate cytidylyltransferase</fullName>
        <ecNumber evidence="7">2.7.7.43</ecNumber>
    </recommendedName>
</protein>
<dbReference type="SFLD" id="SFLDG01136">
    <property type="entry name" value="C1.6:_Phosphoserine_Phosphatas"/>
    <property type="match status" value="1"/>
</dbReference>
<dbReference type="GO" id="GO:0016788">
    <property type="term" value="F:hydrolase activity, acting on ester bonds"/>
    <property type="evidence" value="ECO:0007669"/>
    <property type="project" value="InterPro"/>
</dbReference>
<dbReference type="GO" id="GO:0006054">
    <property type="term" value="P:N-acetylneuraminate metabolic process"/>
    <property type="evidence" value="ECO:0007669"/>
    <property type="project" value="UniProtKB-UniPathway"/>
</dbReference>
<evidence type="ECO:0000256" key="1">
    <source>
        <dbReference type="ARBA" id="ARBA00001862"/>
    </source>
</evidence>
<evidence type="ECO:0000256" key="7">
    <source>
        <dbReference type="ARBA" id="ARBA00012491"/>
    </source>
</evidence>
<dbReference type="GeneID" id="96778007"/>
<reference evidence="11 12" key="1">
    <citation type="submission" date="2019-08" db="EMBL/GenBank/DDBJ databases">
        <title>In-depth cultivation of the pig gut microbiome towards novel bacterial diversity and tailored functional studies.</title>
        <authorList>
            <person name="Wylensek D."/>
            <person name="Hitch T.C.A."/>
            <person name="Clavel T."/>
        </authorList>
    </citation>
    <scope>NUCLEOTIDE SEQUENCE [LARGE SCALE GENOMIC DNA]</scope>
    <source>
        <strain evidence="11 12">WCA-693-APC-5D-A</strain>
    </source>
</reference>
<keyword evidence="9" id="KW-0378">Hydrolase</keyword>
<keyword evidence="10" id="KW-0460">Magnesium</keyword>
<dbReference type="RefSeq" id="WP_154406254.1">
    <property type="nucleotide sequence ID" value="NZ_VUNR01000005.1"/>
</dbReference>
<keyword evidence="11" id="KW-0548">Nucleotidyltransferase</keyword>
<dbReference type="Gene3D" id="3.90.550.10">
    <property type="entry name" value="Spore Coat Polysaccharide Biosynthesis Protein SpsA, Chain A"/>
    <property type="match status" value="1"/>
</dbReference>
<comment type="cofactor">
    <cofactor evidence="2">
        <name>Mg(2+)</name>
        <dbReference type="ChEBI" id="CHEBI:18420"/>
    </cofactor>
</comment>
<evidence type="ECO:0000256" key="9">
    <source>
        <dbReference type="ARBA" id="ARBA00022801"/>
    </source>
</evidence>
<comment type="similarity">
    <text evidence="4">Belongs to the KdsC family.</text>
</comment>
<evidence type="ECO:0000256" key="2">
    <source>
        <dbReference type="ARBA" id="ARBA00001946"/>
    </source>
</evidence>
<dbReference type="SUPFAM" id="SSF53448">
    <property type="entry name" value="Nucleotide-diphospho-sugar transferases"/>
    <property type="match status" value="1"/>
</dbReference>
<dbReference type="Gene3D" id="3.40.50.1000">
    <property type="entry name" value="HAD superfamily/HAD-like"/>
    <property type="match status" value="1"/>
</dbReference>
<dbReference type="PANTHER" id="PTHR21485">
    <property type="entry name" value="HAD SUPERFAMILY MEMBERS CMAS AND KDSC"/>
    <property type="match status" value="1"/>
</dbReference>
<dbReference type="FunFam" id="3.40.50.1000:FF:000029">
    <property type="entry name" value="3-deoxy-D-manno-octulosonate 8-phosphate phosphatase KdsC"/>
    <property type="match status" value="1"/>
</dbReference>
<dbReference type="InterPro" id="IPR023214">
    <property type="entry name" value="HAD_sf"/>
</dbReference>
<dbReference type="SFLD" id="SFLDG01138">
    <property type="entry name" value="C1.6.2:_Deoxy-d-mannose-octulo"/>
    <property type="match status" value="1"/>
</dbReference>
<evidence type="ECO:0000256" key="6">
    <source>
        <dbReference type="ARBA" id="ARBA00011881"/>
    </source>
</evidence>
<keyword evidence="11" id="KW-0808">Transferase</keyword>
<dbReference type="InterPro" id="IPR003329">
    <property type="entry name" value="Cytidylyl_trans"/>
</dbReference>
<evidence type="ECO:0000256" key="10">
    <source>
        <dbReference type="ARBA" id="ARBA00022842"/>
    </source>
</evidence>
<dbReference type="GO" id="GO:0046872">
    <property type="term" value="F:metal ion binding"/>
    <property type="evidence" value="ECO:0007669"/>
    <property type="project" value="UniProtKB-KW"/>
</dbReference>
<evidence type="ECO:0000256" key="8">
    <source>
        <dbReference type="ARBA" id="ARBA00022723"/>
    </source>
</evidence>
<keyword evidence="12" id="KW-1185">Reference proteome</keyword>
<dbReference type="InterPro" id="IPR010023">
    <property type="entry name" value="KdsC_fam"/>
</dbReference>
<evidence type="ECO:0000256" key="5">
    <source>
        <dbReference type="ARBA" id="ARBA00010726"/>
    </source>
</evidence>
<dbReference type="CDD" id="cd02513">
    <property type="entry name" value="CMP-NeuAc_Synthase"/>
    <property type="match status" value="1"/>
</dbReference>
<organism evidence="11 12">
    <name type="scientific">Anaerovibrio slackiae</name>
    <dbReference type="NCBI Taxonomy" id="2652309"/>
    <lineage>
        <taxon>Bacteria</taxon>
        <taxon>Bacillati</taxon>
        <taxon>Bacillota</taxon>
        <taxon>Negativicutes</taxon>
        <taxon>Selenomonadales</taxon>
        <taxon>Selenomonadaceae</taxon>
        <taxon>Anaerovibrio</taxon>
    </lineage>
</organism>
<dbReference type="EMBL" id="VUNR01000005">
    <property type="protein sequence ID" value="MSU08094.1"/>
    <property type="molecule type" value="Genomic_DNA"/>
</dbReference>
<keyword evidence="8" id="KW-0479">Metal-binding</keyword>
<evidence type="ECO:0000313" key="11">
    <source>
        <dbReference type="EMBL" id="MSU08094.1"/>
    </source>
</evidence>
<dbReference type="SUPFAM" id="SSF56784">
    <property type="entry name" value="HAD-like"/>
    <property type="match status" value="1"/>
</dbReference>
<evidence type="ECO:0000313" key="12">
    <source>
        <dbReference type="Proteomes" id="UP000433181"/>
    </source>
</evidence>
<gene>
    <name evidence="11" type="ORF">FYJ84_03690</name>
</gene>
<dbReference type="UniPathway" id="UPA00628"/>
<dbReference type="InterPro" id="IPR036412">
    <property type="entry name" value="HAD-like_sf"/>
</dbReference>
<dbReference type="CDD" id="cd01630">
    <property type="entry name" value="HAD_KDO-like"/>
    <property type="match status" value="1"/>
</dbReference>
<dbReference type="NCBIfam" id="TIGR01670">
    <property type="entry name" value="KdsC-phosphatas"/>
    <property type="match status" value="1"/>
</dbReference>
<sequence length="392" mass="44121">MNISKFYDTVAFIPVRGGSKSIPLKNIKNFCGRPLVYWTIEAAVNCECIDKVFVSTDSNQIRDVVLSFGFSKVEVVERGTDTATDTATTESAMLDFSARVRFKNIVLIQATSPLLTSEDLTNGLSIYHLPDVDSVLSAVPQKRFIWQKISDDIAKPQNYIPIQRPRRQEFSAYYVENGAFYITSRELLLSSQCRISGNIAISPMPEKTYFEIDEPSDWDILETLKIYNSRAKVKDFSKVNLFITDIDGVLTDGGMYYSSDGIECKKFNTRDGMGLAELKKAGIKIMFLTGEKNLIIDKRANKLNVDYVFQGIKDKKKCLDEFFCKHTNFDYLNSVYIGDDINDIAVLQSVYISAAPVDAHQKVKEIADYVCAKSGGHGCVREFCDIILSARK</sequence>